<protein>
    <recommendedName>
        <fullName evidence="4">Ubiquitin-like protease family profile domain-containing protein</fullName>
    </recommendedName>
</protein>
<dbReference type="EMBL" id="MCFA01000267">
    <property type="protein sequence ID" value="ORX95932.1"/>
    <property type="molecule type" value="Genomic_DNA"/>
</dbReference>
<feature type="compositionally biased region" description="Polar residues" evidence="1">
    <location>
        <begin position="1"/>
        <end position="11"/>
    </location>
</feature>
<feature type="region of interest" description="Disordered" evidence="1">
    <location>
        <begin position="226"/>
        <end position="333"/>
    </location>
</feature>
<dbReference type="AlphaFoldDB" id="A0A1Y1YD61"/>
<accession>A0A1Y1YD61</accession>
<feature type="compositionally biased region" description="Basic and acidic residues" evidence="1">
    <location>
        <begin position="231"/>
        <end position="245"/>
    </location>
</feature>
<comment type="caution">
    <text evidence="2">The sequence shown here is derived from an EMBL/GenBank/DDBJ whole genome shotgun (WGS) entry which is preliminary data.</text>
</comment>
<dbReference type="InterPro" id="IPR038765">
    <property type="entry name" value="Papain-like_cys_pep_sf"/>
</dbReference>
<keyword evidence="3" id="KW-1185">Reference proteome</keyword>
<proteinExistence type="predicted"/>
<dbReference type="SUPFAM" id="SSF54001">
    <property type="entry name" value="Cysteine proteinases"/>
    <property type="match status" value="1"/>
</dbReference>
<feature type="compositionally biased region" description="Basic and acidic residues" evidence="1">
    <location>
        <begin position="252"/>
        <end position="300"/>
    </location>
</feature>
<gene>
    <name evidence="2" type="ORF">BCR34DRAFT_607803</name>
</gene>
<name>A0A1Y1YD61_9PLEO</name>
<evidence type="ECO:0000313" key="3">
    <source>
        <dbReference type="Proteomes" id="UP000193144"/>
    </source>
</evidence>
<feature type="region of interest" description="Disordered" evidence="1">
    <location>
        <begin position="1"/>
        <end position="33"/>
    </location>
</feature>
<evidence type="ECO:0008006" key="4">
    <source>
        <dbReference type="Google" id="ProtNLM"/>
    </source>
</evidence>
<evidence type="ECO:0000313" key="2">
    <source>
        <dbReference type="EMBL" id="ORX95932.1"/>
    </source>
</evidence>
<evidence type="ECO:0000256" key="1">
    <source>
        <dbReference type="SAM" id="MobiDB-lite"/>
    </source>
</evidence>
<sequence length="333" mass="36799">MADRTYLSNQRRGPAYLRHQAKKKAKPESASSGSLHSALELRVFAAMDENPFYKPKPEEEEIAASWSAETTKVAFLFNPTNTHWTFVVADVSGGTKTIALYDPLPGGHEDRLARVNSLGPFMELTGLYHAPFAGDWAVEISSGEIDLQSDTACGLFVVAGIRRLLVGDPVVIDHPNPRKYGLKLREHFLRELYFAMAGCTTASDRWVRGGSSFAAVRCSSCPTCEPVMPKTQDHEAQDRKNDPGKRNGKSKPSKEKGKSKPDKEKGKSRPGKEKDKRPGSDADGRSDSDSDYRPDNNTERQEDDDLQGRKSSRKSGRPSTACVLPHQEKAMYA</sequence>
<organism evidence="2 3">
    <name type="scientific">Clohesyomyces aquaticus</name>
    <dbReference type="NCBI Taxonomy" id="1231657"/>
    <lineage>
        <taxon>Eukaryota</taxon>
        <taxon>Fungi</taxon>
        <taxon>Dikarya</taxon>
        <taxon>Ascomycota</taxon>
        <taxon>Pezizomycotina</taxon>
        <taxon>Dothideomycetes</taxon>
        <taxon>Pleosporomycetidae</taxon>
        <taxon>Pleosporales</taxon>
        <taxon>Lindgomycetaceae</taxon>
        <taxon>Clohesyomyces</taxon>
    </lineage>
</organism>
<reference evidence="2 3" key="1">
    <citation type="submission" date="2016-07" db="EMBL/GenBank/DDBJ databases">
        <title>Pervasive Adenine N6-methylation of Active Genes in Fungi.</title>
        <authorList>
            <consortium name="DOE Joint Genome Institute"/>
            <person name="Mondo S.J."/>
            <person name="Dannebaum R.O."/>
            <person name="Kuo R.C."/>
            <person name="Labutti K."/>
            <person name="Haridas S."/>
            <person name="Kuo A."/>
            <person name="Salamov A."/>
            <person name="Ahrendt S.R."/>
            <person name="Lipzen A."/>
            <person name="Sullivan W."/>
            <person name="Andreopoulos W.B."/>
            <person name="Clum A."/>
            <person name="Lindquist E."/>
            <person name="Daum C."/>
            <person name="Ramamoorthy G.K."/>
            <person name="Gryganskyi A."/>
            <person name="Culley D."/>
            <person name="Magnuson J.K."/>
            <person name="James T.Y."/>
            <person name="O'Malley M.A."/>
            <person name="Stajich J.E."/>
            <person name="Spatafora J.W."/>
            <person name="Visel A."/>
            <person name="Grigoriev I.V."/>
        </authorList>
    </citation>
    <scope>NUCLEOTIDE SEQUENCE [LARGE SCALE GENOMIC DNA]</scope>
    <source>
        <strain evidence="2 3">CBS 115471</strain>
    </source>
</reference>
<dbReference type="Proteomes" id="UP000193144">
    <property type="component" value="Unassembled WGS sequence"/>
</dbReference>
<dbReference type="Gene3D" id="3.40.395.10">
    <property type="entry name" value="Adenoviral Proteinase, Chain A"/>
    <property type="match status" value="1"/>
</dbReference>